<dbReference type="Pfam" id="PF00664">
    <property type="entry name" value="ABC_membrane"/>
    <property type="match status" value="1"/>
</dbReference>
<dbReference type="Gene3D" id="3.40.50.300">
    <property type="entry name" value="P-loop containing nucleotide triphosphate hydrolases"/>
    <property type="match status" value="1"/>
</dbReference>
<evidence type="ECO:0000256" key="5">
    <source>
        <dbReference type="ARBA" id="ARBA00022741"/>
    </source>
</evidence>
<gene>
    <name evidence="14" type="ORF">E5J99_20260</name>
</gene>
<dbReference type="SUPFAM" id="SSF90123">
    <property type="entry name" value="ABC transporter transmembrane region"/>
    <property type="match status" value="1"/>
</dbReference>
<evidence type="ECO:0000313" key="15">
    <source>
        <dbReference type="Proteomes" id="UP000297739"/>
    </source>
</evidence>
<dbReference type="PANTHER" id="PTHR43394">
    <property type="entry name" value="ATP-DEPENDENT PERMEASE MDL1, MITOCHONDRIAL"/>
    <property type="match status" value="1"/>
</dbReference>
<feature type="domain" description="Peptidase C39" evidence="13">
    <location>
        <begin position="9"/>
        <end position="129"/>
    </location>
</feature>
<keyword evidence="6" id="KW-0378">Hydrolase</keyword>
<dbReference type="InterPro" id="IPR005074">
    <property type="entry name" value="Peptidase_C39"/>
</dbReference>
<dbReference type="InterPro" id="IPR003439">
    <property type="entry name" value="ABC_transporter-like_ATP-bd"/>
</dbReference>
<dbReference type="CDD" id="cd18571">
    <property type="entry name" value="ABC_6TM_peptidase_like"/>
    <property type="match status" value="1"/>
</dbReference>
<feature type="transmembrane region" description="Helical" evidence="10">
    <location>
        <begin position="312"/>
        <end position="330"/>
    </location>
</feature>
<name>A0A4Z0PFB3_9BACT</name>
<evidence type="ECO:0000256" key="6">
    <source>
        <dbReference type="ARBA" id="ARBA00022801"/>
    </source>
</evidence>
<reference evidence="14 15" key="1">
    <citation type="submission" date="2019-04" db="EMBL/GenBank/DDBJ databases">
        <authorList>
            <person name="Feng G."/>
            <person name="Zhang J."/>
            <person name="Zhu H."/>
        </authorList>
    </citation>
    <scope>NUCLEOTIDE SEQUENCE [LARGE SCALE GENOMIC DNA]</scope>
    <source>
        <strain evidence="14 15">JCM 17223</strain>
    </source>
</reference>
<feature type="transmembrane region" description="Helical" evidence="10">
    <location>
        <begin position="209"/>
        <end position="230"/>
    </location>
</feature>
<dbReference type="AlphaFoldDB" id="A0A4Z0PFB3"/>
<keyword evidence="5" id="KW-0547">Nucleotide-binding</keyword>
<dbReference type="InterPro" id="IPR036640">
    <property type="entry name" value="ABC1_TM_sf"/>
</dbReference>
<keyword evidence="9 10" id="KW-0472">Membrane</keyword>
<proteinExistence type="predicted"/>
<comment type="caution">
    <text evidence="14">The sequence shown here is derived from an EMBL/GenBank/DDBJ whole genome shotgun (WGS) entry which is preliminary data.</text>
</comment>
<evidence type="ECO:0000256" key="10">
    <source>
        <dbReference type="SAM" id="Phobius"/>
    </source>
</evidence>
<accession>A0A4Z0PFB3</accession>
<dbReference type="Gene3D" id="3.90.70.10">
    <property type="entry name" value="Cysteine proteinases"/>
    <property type="match status" value="1"/>
</dbReference>
<dbReference type="GO" id="GO:0005886">
    <property type="term" value="C:plasma membrane"/>
    <property type="evidence" value="ECO:0007669"/>
    <property type="project" value="UniProtKB-SubCell"/>
</dbReference>
<protein>
    <submittedName>
        <fullName evidence="14">Peptidase domain-containing ABC transporter</fullName>
    </submittedName>
</protein>
<feature type="transmembrane region" description="Helical" evidence="10">
    <location>
        <begin position="287"/>
        <end position="306"/>
    </location>
</feature>
<evidence type="ECO:0000256" key="8">
    <source>
        <dbReference type="ARBA" id="ARBA00022989"/>
    </source>
</evidence>
<dbReference type="Pfam" id="PF00005">
    <property type="entry name" value="ABC_tran"/>
    <property type="match status" value="1"/>
</dbReference>
<evidence type="ECO:0000256" key="1">
    <source>
        <dbReference type="ARBA" id="ARBA00004651"/>
    </source>
</evidence>
<dbReference type="InterPro" id="IPR011527">
    <property type="entry name" value="ABC1_TM_dom"/>
</dbReference>
<evidence type="ECO:0000256" key="4">
    <source>
        <dbReference type="ARBA" id="ARBA00022692"/>
    </source>
</evidence>
<evidence type="ECO:0000313" key="14">
    <source>
        <dbReference type="EMBL" id="TGE12412.1"/>
    </source>
</evidence>
<dbReference type="InterPro" id="IPR027417">
    <property type="entry name" value="P-loop_NTPase"/>
</dbReference>
<keyword evidence="15" id="KW-1185">Reference proteome</keyword>
<dbReference type="Gene3D" id="1.20.1560.10">
    <property type="entry name" value="ABC transporter type 1, transmembrane domain"/>
    <property type="match status" value="1"/>
</dbReference>
<dbReference type="SMART" id="SM00382">
    <property type="entry name" value="AAA"/>
    <property type="match status" value="1"/>
</dbReference>
<organism evidence="14 15">
    <name type="scientific">Hymenobacter elongatus</name>
    <dbReference type="NCBI Taxonomy" id="877208"/>
    <lineage>
        <taxon>Bacteria</taxon>
        <taxon>Pseudomonadati</taxon>
        <taxon>Bacteroidota</taxon>
        <taxon>Cytophagia</taxon>
        <taxon>Cytophagales</taxon>
        <taxon>Hymenobacteraceae</taxon>
        <taxon>Hymenobacter</taxon>
    </lineage>
</organism>
<dbReference type="EMBL" id="SRLD01000070">
    <property type="protein sequence ID" value="TGE12412.1"/>
    <property type="molecule type" value="Genomic_DNA"/>
</dbReference>
<dbReference type="Pfam" id="PF03412">
    <property type="entry name" value="Peptidase_C39"/>
    <property type="match status" value="1"/>
</dbReference>
<dbReference type="GO" id="GO:0006508">
    <property type="term" value="P:proteolysis"/>
    <property type="evidence" value="ECO:0007669"/>
    <property type="project" value="InterPro"/>
</dbReference>
<dbReference type="PROSITE" id="PS50893">
    <property type="entry name" value="ABC_TRANSPORTER_2"/>
    <property type="match status" value="1"/>
</dbReference>
<evidence type="ECO:0000256" key="9">
    <source>
        <dbReference type="ARBA" id="ARBA00023136"/>
    </source>
</evidence>
<dbReference type="GO" id="GO:0015421">
    <property type="term" value="F:ABC-type oligopeptide transporter activity"/>
    <property type="evidence" value="ECO:0007669"/>
    <property type="project" value="TreeGrafter"/>
</dbReference>
<comment type="subcellular location">
    <subcellularLocation>
        <location evidence="1">Cell membrane</location>
        <topology evidence="1">Multi-pass membrane protein</topology>
    </subcellularLocation>
</comment>
<feature type="domain" description="ABC transmembrane type-1" evidence="12">
    <location>
        <begin position="175"/>
        <end position="454"/>
    </location>
</feature>
<evidence type="ECO:0000256" key="2">
    <source>
        <dbReference type="ARBA" id="ARBA00022448"/>
    </source>
</evidence>
<dbReference type="InterPro" id="IPR003593">
    <property type="entry name" value="AAA+_ATPase"/>
</dbReference>
<dbReference type="Proteomes" id="UP000297739">
    <property type="component" value="Unassembled WGS sequence"/>
</dbReference>
<evidence type="ECO:0000259" key="11">
    <source>
        <dbReference type="PROSITE" id="PS50893"/>
    </source>
</evidence>
<feature type="domain" description="ABC transporter" evidence="11">
    <location>
        <begin position="488"/>
        <end position="726"/>
    </location>
</feature>
<keyword evidence="8 10" id="KW-1133">Transmembrane helix</keyword>
<dbReference type="FunFam" id="3.40.50.300:FF:000299">
    <property type="entry name" value="ABC transporter ATP-binding protein/permease"/>
    <property type="match status" value="1"/>
</dbReference>
<keyword evidence="2" id="KW-0813">Transport</keyword>
<keyword evidence="3" id="KW-1003">Cell membrane</keyword>
<evidence type="ECO:0000259" key="12">
    <source>
        <dbReference type="PROSITE" id="PS50929"/>
    </source>
</evidence>
<sequence>MLNFPFYKQLDNSDCGPTCLKMIAKHYGKLYSNDFLRSKCFITKSGVSAAGLAEGAESIGLRSLGIEADYQTLSNDVPLPCIAHWRQKHFVVIHKVKNDVVYVADPAYGLLKYSKEKFLEGWLYGSGKESQEGILLLLEPSPEFYELDNPSPKKPLGFGYLLPYFKPHYRVLKQLFLALLLLSVIQLVVPFLTQSIIDYGINYQNTKFIYIILFGQLMLFFSQSFIRIVVDWLLMHMGSRINLSLVSDFLIKIMKLPTTFFDSKLIGDLLNRLEDHRRVEAFLSADTLNMLFSLFSLVVFGGVLAYFNLSIFVFYAVGTILYIVWVLAFIKKRALLDYVTFDQLSNSQSKVIELITGMREIKLNNSEKRRRWEYEASQVNLHRTTIKSLTLSQYQRNGGVFISELKNILITFFAAKSVIAGDITLGTMLAIQFIIGQLNNPIRYFINFVESYQRAKIGLERIEDVHTTDNEETNTEDKLHELPECKTLRCSNVCFQYGATNTPIVLKDLNIEIPQGKVTAIVGASGSGKTTLLKLLLRLYDPTSGSIKIGNTNINDISIKQWRDQCGAVMQDGFIFSDSIARNITESDPEGIIDRERLKHAVQVANLTEFIESLPAGYNTKLLAGGMSLSGGQNQRILIARAVYKNPDFLFFDEATSALDANNERVIMNNLEEFFQGKTVVIIAHRLSTVQKADQVLVLADGRVHEMGGHAELISRKGAYYGLIKNQLELGT</sequence>
<evidence type="ECO:0000256" key="7">
    <source>
        <dbReference type="ARBA" id="ARBA00022840"/>
    </source>
</evidence>
<dbReference type="GO" id="GO:0005524">
    <property type="term" value="F:ATP binding"/>
    <property type="evidence" value="ECO:0007669"/>
    <property type="project" value="UniProtKB-KW"/>
</dbReference>
<dbReference type="GO" id="GO:0008233">
    <property type="term" value="F:peptidase activity"/>
    <property type="evidence" value="ECO:0007669"/>
    <property type="project" value="InterPro"/>
</dbReference>
<dbReference type="PROSITE" id="PS50990">
    <property type="entry name" value="PEPTIDASE_C39"/>
    <property type="match status" value="1"/>
</dbReference>
<keyword evidence="7" id="KW-0067">ATP-binding</keyword>
<keyword evidence="4 10" id="KW-0812">Transmembrane</keyword>
<feature type="transmembrane region" description="Helical" evidence="10">
    <location>
        <begin position="175"/>
        <end position="197"/>
    </location>
</feature>
<dbReference type="SUPFAM" id="SSF52540">
    <property type="entry name" value="P-loop containing nucleoside triphosphate hydrolases"/>
    <property type="match status" value="1"/>
</dbReference>
<dbReference type="PANTHER" id="PTHR43394:SF1">
    <property type="entry name" value="ATP-BINDING CASSETTE SUB-FAMILY B MEMBER 10, MITOCHONDRIAL"/>
    <property type="match status" value="1"/>
</dbReference>
<dbReference type="RefSeq" id="WP_135499631.1">
    <property type="nucleotide sequence ID" value="NZ_SRLD01000070.1"/>
</dbReference>
<dbReference type="PROSITE" id="PS50929">
    <property type="entry name" value="ABC_TM1F"/>
    <property type="match status" value="1"/>
</dbReference>
<dbReference type="GO" id="GO:0016887">
    <property type="term" value="F:ATP hydrolysis activity"/>
    <property type="evidence" value="ECO:0007669"/>
    <property type="project" value="InterPro"/>
</dbReference>
<evidence type="ECO:0000259" key="13">
    <source>
        <dbReference type="PROSITE" id="PS50990"/>
    </source>
</evidence>
<evidence type="ECO:0000256" key="3">
    <source>
        <dbReference type="ARBA" id="ARBA00022475"/>
    </source>
</evidence>
<dbReference type="OrthoDB" id="1522160at2"/>
<dbReference type="InterPro" id="IPR039421">
    <property type="entry name" value="Type_1_exporter"/>
</dbReference>
<dbReference type="CDD" id="cd02418">
    <property type="entry name" value="Peptidase_C39B"/>
    <property type="match status" value="1"/>
</dbReference>